<proteinExistence type="predicted"/>
<gene>
    <name evidence="1" type="primary">g7072</name>
    <name evidence="1" type="ORF">VP750_LOCUS6050</name>
</gene>
<reference evidence="1 2" key="1">
    <citation type="submission" date="2024-06" db="EMBL/GenBank/DDBJ databases">
        <authorList>
            <person name="Kraege A."/>
            <person name="Thomma B."/>
        </authorList>
    </citation>
    <scope>NUCLEOTIDE SEQUENCE [LARGE SCALE GENOMIC DNA]</scope>
</reference>
<accession>A0ABP1FZE0</accession>
<sequence length="209" mass="23631">MAAQGFPAGQASPRIARFLWPEDSWPVTAPAAAIVMRIVRMYEEPGLRLYPMIDRVAQDFLQYFGPEDMTLSQGPTRESRTFWLRQQDGSASRVPVLLLEGRIQRGEGSDPMQAIYERYAHAVQSLQGTSAHAETILPAIGMEVIGNDIQFLALFHQDGIQIMRITHGYHFIDMRLSDLNHMENLVRLMHAVRELCRELCQEMAPHAGA</sequence>
<dbReference type="Proteomes" id="UP001497392">
    <property type="component" value="Unassembled WGS sequence"/>
</dbReference>
<organism evidence="1 2">
    <name type="scientific">Coccomyxa viridis</name>
    <dbReference type="NCBI Taxonomy" id="1274662"/>
    <lineage>
        <taxon>Eukaryota</taxon>
        <taxon>Viridiplantae</taxon>
        <taxon>Chlorophyta</taxon>
        <taxon>core chlorophytes</taxon>
        <taxon>Trebouxiophyceae</taxon>
        <taxon>Trebouxiophyceae incertae sedis</taxon>
        <taxon>Coccomyxaceae</taxon>
        <taxon>Coccomyxa</taxon>
    </lineage>
</organism>
<evidence type="ECO:0000313" key="2">
    <source>
        <dbReference type="Proteomes" id="UP001497392"/>
    </source>
</evidence>
<dbReference type="EMBL" id="CAXHTA020000010">
    <property type="protein sequence ID" value="CAL5224391.1"/>
    <property type="molecule type" value="Genomic_DNA"/>
</dbReference>
<keyword evidence="2" id="KW-1185">Reference proteome</keyword>
<comment type="caution">
    <text evidence="1">The sequence shown here is derived from an EMBL/GenBank/DDBJ whole genome shotgun (WGS) entry which is preliminary data.</text>
</comment>
<name>A0ABP1FZE0_9CHLO</name>
<evidence type="ECO:0000313" key="1">
    <source>
        <dbReference type="EMBL" id="CAL5224391.1"/>
    </source>
</evidence>
<protein>
    <submittedName>
        <fullName evidence="1">G7072 protein</fullName>
    </submittedName>
</protein>